<evidence type="ECO:0000313" key="5">
    <source>
        <dbReference type="Proteomes" id="UP000195814"/>
    </source>
</evidence>
<proteinExistence type="predicted"/>
<organism evidence="2 5">
    <name type="scientific">Tatumella citrea</name>
    <name type="common">Pantoea citrea</name>
    <dbReference type="NCBI Taxonomy" id="53336"/>
    <lineage>
        <taxon>Bacteria</taxon>
        <taxon>Pseudomonadati</taxon>
        <taxon>Pseudomonadota</taxon>
        <taxon>Gammaproteobacteria</taxon>
        <taxon>Enterobacterales</taxon>
        <taxon>Erwiniaceae</taxon>
        <taxon>Tatumella</taxon>
    </lineage>
</organism>
<dbReference type="SUPFAM" id="SSF51679">
    <property type="entry name" value="Bacterial luciferase-like"/>
    <property type="match status" value="1"/>
</dbReference>
<gene>
    <name evidence="2" type="ORF">A7K98_17545</name>
    <name evidence="3" type="ORF">A7K99_17530</name>
</gene>
<dbReference type="InterPro" id="IPR011251">
    <property type="entry name" value="Luciferase-like_dom"/>
</dbReference>
<name>A0A1Y0LBU2_TATCI</name>
<evidence type="ECO:0000313" key="2">
    <source>
        <dbReference type="EMBL" id="ARU95387.1"/>
    </source>
</evidence>
<dbReference type="Gene3D" id="3.20.20.30">
    <property type="entry name" value="Luciferase-like domain"/>
    <property type="match status" value="1"/>
</dbReference>
<reference evidence="4 5" key="1">
    <citation type="submission" date="2016-05" db="EMBL/GenBank/DDBJ databases">
        <title>Complete genome sequence of two 2,5-diketo-D-glunonic acid producing strain Tatumella citrea.</title>
        <authorList>
            <person name="Duan C."/>
            <person name="Yang J."/>
            <person name="Yang S."/>
        </authorList>
    </citation>
    <scope>NUCLEOTIDE SEQUENCE [LARGE SCALE GENOMIC DNA]</scope>
    <source>
        <strain evidence="3 4">ATCC 39140</strain>
        <strain evidence="2 5">DSM 13699</strain>
    </source>
</reference>
<dbReference type="InterPro" id="IPR050766">
    <property type="entry name" value="Bact_Lucif_Oxidored"/>
</dbReference>
<dbReference type="EMBL" id="CP015581">
    <property type="protein sequence ID" value="ARU99428.1"/>
    <property type="molecule type" value="Genomic_DNA"/>
</dbReference>
<evidence type="ECO:0000313" key="3">
    <source>
        <dbReference type="EMBL" id="ARU99428.1"/>
    </source>
</evidence>
<dbReference type="GO" id="GO:0005829">
    <property type="term" value="C:cytosol"/>
    <property type="evidence" value="ECO:0007669"/>
    <property type="project" value="TreeGrafter"/>
</dbReference>
<dbReference type="Pfam" id="PF00296">
    <property type="entry name" value="Bac_luciferase"/>
    <property type="match status" value="1"/>
</dbReference>
<feature type="domain" description="Luciferase-like" evidence="1">
    <location>
        <begin position="15"/>
        <end position="288"/>
    </location>
</feature>
<keyword evidence="4" id="KW-1185">Reference proteome</keyword>
<dbReference type="PANTHER" id="PTHR30137">
    <property type="entry name" value="LUCIFERASE-LIKE MONOOXYGENASE"/>
    <property type="match status" value="1"/>
</dbReference>
<dbReference type="AlphaFoldDB" id="A0A1Y0LBU2"/>
<dbReference type="OrthoDB" id="7903015at2"/>
<sequence>MSLVSKKKQLGFLTRLLDDTSAQQRYQIALEQIILAEKLGYDNAWIAQHHFDREEGGLPSPFVLLSAAGQVTQKITLGTAVITLSFENPLRVIEDATVLNLLHNQRLELGLGSGATDATFNGFGLQATNRRKIFGDNFSRFQEILSNKQQLYPAPENLQPKTWLATFSEQGAAQAGAAGYGLMLSRTQPRVAGGEPSLLAIQHRIIDSYLAALPAGTEPRIMVSRTVLVVDEHSEGQQWLDGFIKRFDEKYADPASQDYCALNEFATIKDAYYGTPEQVGRLLAEDSVLERATHIAFQSHTIEPDYRLSNRSLELLIDVVAKDLGWRGK</sequence>
<protein>
    <recommendedName>
        <fullName evidence="1">Luciferase-like domain-containing protein</fullName>
    </recommendedName>
</protein>
<dbReference type="RefSeq" id="WP_087489742.1">
    <property type="nucleotide sequence ID" value="NZ_CP015579.1"/>
</dbReference>
<dbReference type="KEGG" id="tci:A7K98_17545"/>
<evidence type="ECO:0000259" key="1">
    <source>
        <dbReference type="Pfam" id="PF00296"/>
    </source>
</evidence>
<dbReference type="GO" id="GO:0016705">
    <property type="term" value="F:oxidoreductase activity, acting on paired donors, with incorporation or reduction of molecular oxygen"/>
    <property type="evidence" value="ECO:0007669"/>
    <property type="project" value="InterPro"/>
</dbReference>
<dbReference type="InterPro" id="IPR036661">
    <property type="entry name" value="Luciferase-like_sf"/>
</dbReference>
<dbReference type="PANTHER" id="PTHR30137:SF15">
    <property type="entry name" value="BLL6902 PROTEIN"/>
    <property type="match status" value="1"/>
</dbReference>
<evidence type="ECO:0000313" key="4">
    <source>
        <dbReference type="Proteomes" id="UP000195729"/>
    </source>
</evidence>
<dbReference type="Proteomes" id="UP000195814">
    <property type="component" value="Chromosome"/>
</dbReference>
<accession>A0A1Y0LBU2</accession>
<dbReference type="EMBL" id="CP015579">
    <property type="protein sequence ID" value="ARU95387.1"/>
    <property type="molecule type" value="Genomic_DNA"/>
</dbReference>
<dbReference type="Proteomes" id="UP000195729">
    <property type="component" value="Chromosome"/>
</dbReference>